<name>A0ABQ9C935_9ROSI</name>
<reference evidence="1" key="2">
    <citation type="journal article" date="2023" name="Int. J. Mol. Sci.">
        <title>De Novo Assembly and Annotation of 11 Diverse Shrub Willow (Salix) Genomes Reveals Novel Gene Organization in Sex-Linked Regions.</title>
        <authorList>
            <person name="Hyden B."/>
            <person name="Feng K."/>
            <person name="Yates T.B."/>
            <person name="Jawdy S."/>
            <person name="Cereghino C."/>
            <person name="Smart L.B."/>
            <person name="Muchero W."/>
        </authorList>
    </citation>
    <scope>NUCLEOTIDE SEQUENCE</scope>
    <source>
        <tissue evidence="1">Shoot tip</tissue>
    </source>
</reference>
<reference evidence="1" key="1">
    <citation type="submission" date="2022-10" db="EMBL/GenBank/DDBJ databases">
        <authorList>
            <person name="Hyden B.L."/>
            <person name="Feng K."/>
            <person name="Yates T."/>
            <person name="Jawdy S."/>
            <person name="Smart L.B."/>
            <person name="Muchero W."/>
        </authorList>
    </citation>
    <scope>NUCLEOTIDE SEQUENCE</scope>
    <source>
        <tissue evidence="1">Shoot tip</tissue>
    </source>
</reference>
<dbReference type="PANTHER" id="PTHR31972:SF16">
    <property type="entry name" value="FAMILY PROTEIN, PUTATIVE (DUF868)-RELATED"/>
    <property type="match status" value="1"/>
</dbReference>
<keyword evidence="2" id="KW-1185">Reference proteome</keyword>
<accession>A0ABQ9C935</accession>
<dbReference type="Pfam" id="PF05910">
    <property type="entry name" value="DUF868"/>
    <property type="match status" value="1"/>
</dbReference>
<gene>
    <name evidence="1" type="ORF">OIU77_021232</name>
</gene>
<sequence>MPSKYLIRIAQALQTMRTSPKTVPLRSQIQFAVYTNISSSLRKRAGNSVHKLQEIKGASTFQSCDSKIEIFWDLSAACFDAGPQPVRGFYVVVMVDSELGLVLGDTDNEEVRKKCLMEKTAPLRPSLVSRSEHFSGKTTYSTKAQFSDTGTTHDILIKCGGDEEDGSKNPVLSVWIDDKETFQVKRLRWNFRGNRIIFLDGLLVDMMWDLHQWFFKEQSGRAVFMFRTRSGLDSRLWLDDEVEKKNLEHEGRDRPGFSLLISARKNPG</sequence>
<dbReference type="Proteomes" id="UP001141253">
    <property type="component" value="Chromosome 4"/>
</dbReference>
<organism evidence="1 2">
    <name type="scientific">Salix suchowensis</name>
    <dbReference type="NCBI Taxonomy" id="1278906"/>
    <lineage>
        <taxon>Eukaryota</taxon>
        <taxon>Viridiplantae</taxon>
        <taxon>Streptophyta</taxon>
        <taxon>Embryophyta</taxon>
        <taxon>Tracheophyta</taxon>
        <taxon>Spermatophyta</taxon>
        <taxon>Magnoliopsida</taxon>
        <taxon>eudicotyledons</taxon>
        <taxon>Gunneridae</taxon>
        <taxon>Pentapetalae</taxon>
        <taxon>rosids</taxon>
        <taxon>fabids</taxon>
        <taxon>Malpighiales</taxon>
        <taxon>Salicaceae</taxon>
        <taxon>Saliceae</taxon>
        <taxon>Salix</taxon>
    </lineage>
</organism>
<dbReference type="PANTHER" id="PTHR31972">
    <property type="entry name" value="EXPRESSED PROTEIN"/>
    <property type="match status" value="1"/>
</dbReference>
<proteinExistence type="predicted"/>
<dbReference type="EMBL" id="JAPFFI010000004">
    <property type="protein sequence ID" value="KAJ6396157.1"/>
    <property type="molecule type" value="Genomic_DNA"/>
</dbReference>
<evidence type="ECO:0000313" key="1">
    <source>
        <dbReference type="EMBL" id="KAJ6396157.1"/>
    </source>
</evidence>
<protein>
    <submittedName>
        <fullName evidence="1">Uncharacterized protein</fullName>
    </submittedName>
</protein>
<dbReference type="InterPro" id="IPR008586">
    <property type="entry name" value="DUF868_pln"/>
</dbReference>
<evidence type="ECO:0000313" key="2">
    <source>
        <dbReference type="Proteomes" id="UP001141253"/>
    </source>
</evidence>
<comment type="caution">
    <text evidence="1">The sequence shown here is derived from an EMBL/GenBank/DDBJ whole genome shotgun (WGS) entry which is preliminary data.</text>
</comment>